<keyword evidence="12 16" id="KW-0131">Cell cycle</keyword>
<dbReference type="PANTHER" id="PTHR30474">
    <property type="entry name" value="CELL CYCLE PROTEIN"/>
    <property type="match status" value="1"/>
</dbReference>
<evidence type="ECO:0000313" key="17">
    <source>
        <dbReference type="EMBL" id="KJV05659.1"/>
    </source>
</evidence>
<feature type="transmembrane region" description="Helical" evidence="16">
    <location>
        <begin position="81"/>
        <end position="103"/>
    </location>
</feature>
<keyword evidence="16" id="KW-0997">Cell inner membrane</keyword>
<dbReference type="Pfam" id="PF01098">
    <property type="entry name" value="FTSW_RODA_SPOVE"/>
    <property type="match status" value="1"/>
</dbReference>
<feature type="transmembrane region" description="Helical" evidence="16">
    <location>
        <begin position="52"/>
        <end position="69"/>
    </location>
</feature>
<dbReference type="NCBIfam" id="TIGR02614">
    <property type="entry name" value="ftsW"/>
    <property type="match status" value="1"/>
</dbReference>
<reference evidence="18" key="1">
    <citation type="submission" date="2015-03" db="EMBL/GenBank/DDBJ databases">
        <title>Draft genome sequence of a novel methanotroph (Sn10-6) isolated from flooded ricefield rhizosphere in India.</title>
        <authorList>
            <person name="Pandit P.S."/>
            <person name="Pore S.D."/>
            <person name="Arora P."/>
            <person name="Kapse N.G."/>
            <person name="Dhakephalkar P.K."/>
            <person name="Rahalkar M.C."/>
        </authorList>
    </citation>
    <scope>NUCLEOTIDE SEQUENCE [LARGE SCALE GENOMIC DNA]</scope>
    <source>
        <strain evidence="18">Sn10-6</strain>
    </source>
</reference>
<evidence type="ECO:0000256" key="5">
    <source>
        <dbReference type="ARBA" id="ARBA00022676"/>
    </source>
</evidence>
<evidence type="ECO:0000256" key="2">
    <source>
        <dbReference type="ARBA" id="ARBA00004752"/>
    </source>
</evidence>
<keyword evidence="7 16" id="KW-0812">Transmembrane</keyword>
<sequence>MPSRLPVTRRFHVDSLLMVACLGLLAIGYVMVVSSSIHIGKNQLANIWNYPFKQFAHLMLGMASAYLIAKIPMQQWEKWGIKLFFFGVILLVIVLIPGVGVTVNGSTRWLNLGISIQVSELVKFFSVVYMAGYVTRRADSLRTSIVGLLKPLALLGVAGVLLLLEPDFGSTVVIIATAMALMFLAGARLVHFGILFSVVAAAGIALVIVSPYRLERVVGFLDPWTHFKTSGYQLGNALISFGMGKVLGVGLGNGVQKLFYLPEAHTDFLLSVVAEELGLVGVLTVMALFSLFIWRAFKIAEAAERIGQFYASYVAYGLGIWFGLQALINIGVNMGVLPTKGLTLPLMSYGGGSMIIMCCAVGLLCRVYDEAVEIKANTIPEPRVRVKAKHE</sequence>
<proteinExistence type="inferred from homology"/>
<dbReference type="AlphaFoldDB" id="A0A0F3IJD6"/>
<comment type="similarity">
    <text evidence="14 16">Belongs to the SEDS family. FtsW subfamily.</text>
</comment>
<evidence type="ECO:0000313" key="18">
    <source>
        <dbReference type="Proteomes" id="UP000033684"/>
    </source>
</evidence>
<comment type="subcellular location">
    <subcellularLocation>
        <location evidence="16">Cell inner membrane</location>
        <topology evidence="16">Multi-pass membrane protein</topology>
    </subcellularLocation>
    <subcellularLocation>
        <location evidence="1">Cell membrane</location>
        <topology evidence="1">Multi-pass membrane protein</topology>
    </subcellularLocation>
    <text evidence="16">Localizes to the division septum.</text>
</comment>
<protein>
    <recommendedName>
        <fullName evidence="16">Probable peptidoglycan glycosyltransferase FtsW</fullName>
        <shortName evidence="16">PGT</shortName>
        <ecNumber evidence="16">2.4.99.28</ecNumber>
    </recommendedName>
    <alternativeName>
        <fullName evidence="16">Cell division protein FtsW</fullName>
    </alternativeName>
    <alternativeName>
        <fullName evidence="16">Cell wall polymerase</fullName>
    </alternativeName>
    <alternativeName>
        <fullName evidence="16">Peptidoglycan polymerase</fullName>
        <shortName evidence="16">PG polymerase</shortName>
    </alternativeName>
</protein>
<feature type="transmembrane region" description="Helical" evidence="16">
    <location>
        <begin position="12"/>
        <end position="32"/>
    </location>
</feature>
<evidence type="ECO:0000256" key="15">
    <source>
        <dbReference type="ARBA" id="ARBA00049902"/>
    </source>
</evidence>
<comment type="pathway">
    <text evidence="2 16">Cell wall biogenesis; peptidoglycan biosynthesis.</text>
</comment>
<dbReference type="GO" id="GO:0008360">
    <property type="term" value="P:regulation of cell shape"/>
    <property type="evidence" value="ECO:0007669"/>
    <property type="project" value="UniProtKB-KW"/>
</dbReference>
<feature type="transmembrane region" description="Helical" evidence="16">
    <location>
        <begin position="194"/>
        <end position="214"/>
    </location>
</feature>
<evidence type="ECO:0000256" key="9">
    <source>
        <dbReference type="ARBA" id="ARBA00022984"/>
    </source>
</evidence>
<feature type="transmembrane region" description="Helical" evidence="16">
    <location>
        <begin position="170"/>
        <end position="187"/>
    </location>
</feature>
<dbReference type="GO" id="GO:0071555">
    <property type="term" value="P:cell wall organization"/>
    <property type="evidence" value="ECO:0007669"/>
    <property type="project" value="UniProtKB-KW"/>
</dbReference>
<dbReference type="GO" id="GO:0008955">
    <property type="term" value="F:peptidoglycan glycosyltransferase activity"/>
    <property type="evidence" value="ECO:0007669"/>
    <property type="project" value="UniProtKB-UniRule"/>
</dbReference>
<dbReference type="InterPro" id="IPR001182">
    <property type="entry name" value="FtsW/RodA"/>
</dbReference>
<feature type="transmembrane region" description="Helical" evidence="16">
    <location>
        <begin position="145"/>
        <end position="164"/>
    </location>
</feature>
<keyword evidence="13 16" id="KW-0961">Cell wall biogenesis/degradation</keyword>
<dbReference type="UniPathway" id="UPA00219"/>
<keyword evidence="10 16" id="KW-1133">Transmembrane helix</keyword>
<keyword evidence="3 16" id="KW-1003">Cell membrane</keyword>
<feature type="transmembrane region" description="Helical" evidence="16">
    <location>
        <begin position="109"/>
        <end position="133"/>
    </location>
</feature>
<dbReference type="OrthoDB" id="9768187at2"/>
<keyword evidence="8 16" id="KW-0133">Cell shape</keyword>
<dbReference type="PANTHER" id="PTHR30474:SF2">
    <property type="entry name" value="PEPTIDOGLYCAN GLYCOSYLTRANSFERASE FTSW-RELATED"/>
    <property type="match status" value="1"/>
</dbReference>
<dbReference type="PATRIC" id="fig|1632867.3.peg.2105"/>
<feature type="transmembrane region" description="Helical" evidence="16">
    <location>
        <begin position="277"/>
        <end position="297"/>
    </location>
</feature>
<keyword evidence="6 16" id="KW-0808">Transferase</keyword>
<comment type="caution">
    <text evidence="17">The sequence shown here is derived from an EMBL/GenBank/DDBJ whole genome shotgun (WGS) entry which is preliminary data.</text>
</comment>
<evidence type="ECO:0000256" key="1">
    <source>
        <dbReference type="ARBA" id="ARBA00004651"/>
    </source>
</evidence>
<evidence type="ECO:0000256" key="10">
    <source>
        <dbReference type="ARBA" id="ARBA00022989"/>
    </source>
</evidence>
<evidence type="ECO:0000256" key="11">
    <source>
        <dbReference type="ARBA" id="ARBA00023136"/>
    </source>
</evidence>
<dbReference type="InterPro" id="IPR013437">
    <property type="entry name" value="FtsW"/>
</dbReference>
<feature type="transmembrane region" description="Helical" evidence="16">
    <location>
        <begin position="309"/>
        <end position="328"/>
    </location>
</feature>
<evidence type="ECO:0000256" key="7">
    <source>
        <dbReference type="ARBA" id="ARBA00022692"/>
    </source>
</evidence>
<keyword evidence="9 16" id="KW-0573">Peptidoglycan synthesis</keyword>
<evidence type="ECO:0000256" key="14">
    <source>
        <dbReference type="ARBA" id="ARBA00038053"/>
    </source>
</evidence>
<evidence type="ECO:0000256" key="8">
    <source>
        <dbReference type="ARBA" id="ARBA00022960"/>
    </source>
</evidence>
<name>A0A0F3IJD6_9GAMM</name>
<dbReference type="GO" id="GO:0005886">
    <property type="term" value="C:plasma membrane"/>
    <property type="evidence" value="ECO:0007669"/>
    <property type="project" value="UniProtKB-SubCell"/>
</dbReference>
<dbReference type="HAMAP" id="MF_00913">
    <property type="entry name" value="PGT_FtsW_proteobact"/>
    <property type="match status" value="1"/>
</dbReference>
<evidence type="ECO:0000256" key="12">
    <source>
        <dbReference type="ARBA" id="ARBA00023306"/>
    </source>
</evidence>
<dbReference type="GO" id="GO:0015648">
    <property type="term" value="F:lipid-linked peptidoglycan transporter activity"/>
    <property type="evidence" value="ECO:0007669"/>
    <property type="project" value="TreeGrafter"/>
</dbReference>
<dbReference type="EC" id="2.4.99.28" evidence="16"/>
<dbReference type="GO" id="GO:0032153">
    <property type="term" value="C:cell division site"/>
    <property type="evidence" value="ECO:0007669"/>
    <property type="project" value="UniProtKB-UniRule"/>
</dbReference>
<feature type="transmembrane region" description="Helical" evidence="16">
    <location>
        <begin position="348"/>
        <end position="368"/>
    </location>
</feature>
<dbReference type="EMBL" id="LAJX01000190">
    <property type="protein sequence ID" value="KJV05659.1"/>
    <property type="molecule type" value="Genomic_DNA"/>
</dbReference>
<reference evidence="17 18" key="2">
    <citation type="journal article" date="2016" name="Microb. Ecol.">
        <title>Genome Characteristics of a Novel Type I Methanotroph (Sn10-6) Isolated from a Flooded Indian Rice Field.</title>
        <authorList>
            <person name="Rahalkar M.C."/>
            <person name="Pandit P.S."/>
            <person name="Dhakephalkar P.K."/>
            <person name="Pore S."/>
            <person name="Arora P."/>
            <person name="Kapse N."/>
        </authorList>
    </citation>
    <scope>NUCLEOTIDE SEQUENCE [LARGE SCALE GENOMIC DNA]</scope>
    <source>
        <strain evidence="17 18">Sn10-6</strain>
    </source>
</reference>
<keyword evidence="4 16" id="KW-0132">Cell division</keyword>
<dbReference type="Proteomes" id="UP000033684">
    <property type="component" value="Unassembled WGS sequence"/>
</dbReference>
<evidence type="ECO:0000256" key="13">
    <source>
        <dbReference type="ARBA" id="ARBA00023316"/>
    </source>
</evidence>
<comment type="catalytic activity">
    <reaction evidence="15 16">
        <text>[GlcNAc-(1-&gt;4)-Mur2Ac(oyl-L-Ala-gamma-D-Glu-L-Lys-D-Ala-D-Ala)](n)-di-trans,octa-cis-undecaprenyl diphosphate + beta-D-GlcNAc-(1-&gt;4)-Mur2Ac(oyl-L-Ala-gamma-D-Glu-L-Lys-D-Ala-D-Ala)-di-trans,octa-cis-undecaprenyl diphosphate = [GlcNAc-(1-&gt;4)-Mur2Ac(oyl-L-Ala-gamma-D-Glu-L-Lys-D-Ala-D-Ala)](n+1)-di-trans,octa-cis-undecaprenyl diphosphate + di-trans,octa-cis-undecaprenyl diphosphate + H(+)</text>
        <dbReference type="Rhea" id="RHEA:23708"/>
        <dbReference type="Rhea" id="RHEA-COMP:9602"/>
        <dbReference type="Rhea" id="RHEA-COMP:9603"/>
        <dbReference type="ChEBI" id="CHEBI:15378"/>
        <dbReference type="ChEBI" id="CHEBI:58405"/>
        <dbReference type="ChEBI" id="CHEBI:60033"/>
        <dbReference type="ChEBI" id="CHEBI:78435"/>
        <dbReference type="EC" id="2.4.99.28"/>
    </reaction>
</comment>
<organism evidence="17 18">
    <name type="scientific">Methylocucumis oryzae</name>
    <dbReference type="NCBI Taxonomy" id="1632867"/>
    <lineage>
        <taxon>Bacteria</taxon>
        <taxon>Pseudomonadati</taxon>
        <taxon>Pseudomonadota</taxon>
        <taxon>Gammaproteobacteria</taxon>
        <taxon>Methylococcales</taxon>
        <taxon>Methylococcaceae</taxon>
        <taxon>Methylocucumis</taxon>
    </lineage>
</organism>
<keyword evidence="18" id="KW-1185">Reference proteome</keyword>
<evidence type="ECO:0000256" key="4">
    <source>
        <dbReference type="ARBA" id="ARBA00022618"/>
    </source>
</evidence>
<evidence type="ECO:0000256" key="3">
    <source>
        <dbReference type="ARBA" id="ARBA00022475"/>
    </source>
</evidence>
<gene>
    <name evidence="16" type="primary">ftsW</name>
    <name evidence="17" type="ORF">VZ94_16440</name>
</gene>
<evidence type="ECO:0000256" key="6">
    <source>
        <dbReference type="ARBA" id="ARBA00022679"/>
    </source>
</evidence>
<keyword evidence="11 16" id="KW-0472">Membrane</keyword>
<accession>A0A0F3IJD6</accession>
<dbReference type="GO" id="GO:0009252">
    <property type="term" value="P:peptidoglycan biosynthetic process"/>
    <property type="evidence" value="ECO:0007669"/>
    <property type="project" value="UniProtKB-UniRule"/>
</dbReference>
<dbReference type="GO" id="GO:0043093">
    <property type="term" value="P:FtsZ-dependent cytokinesis"/>
    <property type="evidence" value="ECO:0007669"/>
    <property type="project" value="UniProtKB-UniRule"/>
</dbReference>
<keyword evidence="5 16" id="KW-0328">Glycosyltransferase</keyword>
<comment type="function">
    <text evidence="16">Peptidoglycan polymerase that is essential for cell division.</text>
</comment>
<evidence type="ECO:0000256" key="16">
    <source>
        <dbReference type="HAMAP-Rule" id="MF_00913"/>
    </source>
</evidence>